<dbReference type="PIRSF" id="PIRSF500136">
    <property type="entry name" value="UDP_ManNAc_DH"/>
    <property type="match status" value="1"/>
</dbReference>
<evidence type="ECO:0000259" key="9">
    <source>
        <dbReference type="SMART" id="SM00984"/>
    </source>
</evidence>
<dbReference type="AlphaFoldDB" id="A0A897MM68"/>
<dbReference type="SUPFAM" id="SSF52413">
    <property type="entry name" value="UDP-glucose/GDP-mannose dehydrogenase C-terminal domain"/>
    <property type="match status" value="1"/>
</dbReference>
<feature type="domain" description="UDP-glucose/GDP-mannose dehydrogenase C-terminal" evidence="9">
    <location>
        <begin position="326"/>
        <end position="421"/>
    </location>
</feature>
<evidence type="ECO:0000313" key="10">
    <source>
        <dbReference type="EMBL" id="QSG01714.1"/>
    </source>
</evidence>
<evidence type="ECO:0000256" key="3">
    <source>
        <dbReference type="ARBA" id="ARBA00023002"/>
    </source>
</evidence>
<comment type="similarity">
    <text evidence="7">Belongs to the UDP-glucose/GDP-mannose dehydrogenase family.</text>
</comment>
<dbReference type="InterPro" id="IPR008927">
    <property type="entry name" value="6-PGluconate_DH-like_C_sf"/>
</dbReference>
<reference evidence="10" key="1">
    <citation type="submission" date="2020-11" db="EMBL/GenBank/DDBJ databases">
        <title>Carbohydrate-dependent, anaerobic sulfur respiration: A novel catabolism in halophilic archaea.</title>
        <authorList>
            <person name="Sorokin D.Y."/>
            <person name="Messina E."/>
            <person name="Smedile F."/>
            <person name="La Cono V."/>
            <person name="Hallsworth J.E."/>
            <person name="Yakimov M.M."/>
        </authorList>
    </citation>
    <scope>NUCLEOTIDE SEQUENCE</scope>
    <source>
        <strain evidence="10">AArc-S</strain>
    </source>
</reference>
<dbReference type="InterPro" id="IPR017476">
    <property type="entry name" value="UDP-Glc/GDP-Man"/>
</dbReference>
<dbReference type="SUPFAM" id="SSF48179">
    <property type="entry name" value="6-phosphogluconate dehydrogenase C-terminal domain-like"/>
    <property type="match status" value="1"/>
</dbReference>
<dbReference type="GO" id="GO:0051287">
    <property type="term" value="F:NAD binding"/>
    <property type="evidence" value="ECO:0007669"/>
    <property type="project" value="InterPro"/>
</dbReference>
<evidence type="ECO:0000256" key="2">
    <source>
        <dbReference type="ARBA" id="ARBA00016796"/>
    </source>
</evidence>
<dbReference type="Pfam" id="PF00984">
    <property type="entry name" value="UDPG_MGDP_dh"/>
    <property type="match status" value="1"/>
</dbReference>
<dbReference type="GO" id="GO:0089714">
    <property type="term" value="F:UDP-N-acetyl-D-mannosamine dehydrogenase activity"/>
    <property type="evidence" value="ECO:0007669"/>
    <property type="project" value="UniProtKB-EC"/>
</dbReference>
<dbReference type="KEGG" id="hara:AArcS_0485"/>
<keyword evidence="3" id="KW-0560">Oxidoreductase</keyword>
<dbReference type="Pfam" id="PF03721">
    <property type="entry name" value="UDPG_MGDP_dh_N"/>
    <property type="match status" value="1"/>
</dbReference>
<keyword evidence="11" id="KW-1185">Reference proteome</keyword>
<dbReference type="InterPro" id="IPR014027">
    <property type="entry name" value="UDP-Glc/GDP-Man_DH_C"/>
</dbReference>
<accession>A0A897MM68</accession>
<comment type="catalytic activity">
    <reaction evidence="6">
        <text>UDP-N-acetyl-alpha-D-mannosamine + 2 NAD(+) + H2O = UDP-N-acetyl-alpha-D-mannosaminouronate + 2 NADH + 3 H(+)</text>
        <dbReference type="Rhea" id="RHEA:25780"/>
        <dbReference type="ChEBI" id="CHEBI:15377"/>
        <dbReference type="ChEBI" id="CHEBI:15378"/>
        <dbReference type="ChEBI" id="CHEBI:57540"/>
        <dbReference type="ChEBI" id="CHEBI:57945"/>
        <dbReference type="ChEBI" id="CHEBI:68623"/>
        <dbReference type="ChEBI" id="CHEBI:70731"/>
        <dbReference type="EC" id="1.1.1.336"/>
    </reaction>
</comment>
<dbReference type="InterPro" id="IPR036291">
    <property type="entry name" value="NAD(P)-bd_dom_sf"/>
</dbReference>
<dbReference type="GO" id="GO:0016628">
    <property type="term" value="F:oxidoreductase activity, acting on the CH-CH group of donors, NAD or NADP as acceptor"/>
    <property type="evidence" value="ECO:0007669"/>
    <property type="project" value="InterPro"/>
</dbReference>
<dbReference type="SMART" id="SM00984">
    <property type="entry name" value="UDPG_MGDP_dh_C"/>
    <property type="match status" value="1"/>
</dbReference>
<dbReference type="RefSeq" id="WP_238478825.1">
    <property type="nucleotide sequence ID" value="NZ_CP064786.1"/>
</dbReference>
<gene>
    <name evidence="10" type="primary">wecC</name>
    <name evidence="10" type="ORF">AArcS_0485</name>
</gene>
<dbReference type="PIRSF" id="PIRSF000124">
    <property type="entry name" value="UDPglc_GDPman_dh"/>
    <property type="match status" value="1"/>
</dbReference>
<dbReference type="InterPro" id="IPR036220">
    <property type="entry name" value="UDP-Glc/GDP-Man_DH_C_sf"/>
</dbReference>
<evidence type="ECO:0000256" key="1">
    <source>
        <dbReference type="ARBA" id="ARBA00012935"/>
    </source>
</evidence>
<dbReference type="InterPro" id="IPR001732">
    <property type="entry name" value="UDP-Glc/GDP-Man_DH_N"/>
</dbReference>
<dbReference type="GO" id="GO:0000271">
    <property type="term" value="P:polysaccharide biosynthetic process"/>
    <property type="evidence" value="ECO:0007669"/>
    <property type="project" value="InterPro"/>
</dbReference>
<keyword evidence="4" id="KW-0520">NAD</keyword>
<protein>
    <recommendedName>
        <fullName evidence="2">UDP-N-acetyl-D-mannosamine dehydrogenase</fullName>
        <ecNumber evidence="1">1.1.1.336</ecNumber>
    </recommendedName>
    <alternativeName>
        <fullName evidence="5">UDP-ManNAc 6-dehydrogenase</fullName>
    </alternativeName>
</protein>
<dbReference type="SUPFAM" id="SSF51735">
    <property type="entry name" value="NAD(P)-binding Rossmann-fold domains"/>
    <property type="match status" value="1"/>
</dbReference>
<dbReference type="InterPro" id="IPR028359">
    <property type="entry name" value="UDP_ManNAc/GlcNAc_DH"/>
</dbReference>
<dbReference type="PANTHER" id="PTHR43491:SF1">
    <property type="entry name" value="UDP-N-ACETYL-D-MANNOSAMINE DEHYDROGENASE"/>
    <property type="match status" value="1"/>
</dbReference>
<dbReference type="InterPro" id="IPR014026">
    <property type="entry name" value="UDP-Glc/GDP-Man_DH_dimer"/>
</dbReference>
<evidence type="ECO:0000256" key="8">
    <source>
        <dbReference type="SAM" id="MobiDB-lite"/>
    </source>
</evidence>
<proteinExistence type="inferred from homology"/>
<evidence type="ECO:0000256" key="4">
    <source>
        <dbReference type="ARBA" id="ARBA00023027"/>
    </source>
</evidence>
<evidence type="ECO:0000256" key="5">
    <source>
        <dbReference type="ARBA" id="ARBA00030172"/>
    </source>
</evidence>
<dbReference type="PANTHER" id="PTHR43491">
    <property type="entry name" value="UDP-N-ACETYL-D-MANNOSAMINE DEHYDROGENASE"/>
    <property type="match status" value="1"/>
</dbReference>
<dbReference type="Pfam" id="PF03720">
    <property type="entry name" value="UDPG_MGDP_dh_C"/>
    <property type="match status" value="1"/>
</dbReference>
<name>A0A897MM68_9EURY</name>
<organism evidence="10 11">
    <name type="scientific">Natranaeroarchaeum sulfidigenes</name>
    <dbReference type="NCBI Taxonomy" id="2784880"/>
    <lineage>
        <taxon>Archaea</taxon>
        <taxon>Methanobacteriati</taxon>
        <taxon>Methanobacteriota</taxon>
        <taxon>Stenosarchaea group</taxon>
        <taxon>Halobacteria</taxon>
        <taxon>Halobacteriales</taxon>
        <taxon>Natronoarchaeaceae</taxon>
        <taxon>Natranaeroarchaeum</taxon>
    </lineage>
</organism>
<dbReference type="Gene3D" id="3.40.50.720">
    <property type="entry name" value="NAD(P)-binding Rossmann-like Domain"/>
    <property type="match status" value="2"/>
</dbReference>
<dbReference type="Proteomes" id="UP000663586">
    <property type="component" value="Chromosome"/>
</dbReference>
<evidence type="ECO:0000256" key="6">
    <source>
        <dbReference type="ARBA" id="ARBA00049130"/>
    </source>
</evidence>
<dbReference type="NCBIfam" id="TIGR03026">
    <property type="entry name" value="NDP-sugDHase"/>
    <property type="match status" value="1"/>
</dbReference>
<dbReference type="EMBL" id="CP064786">
    <property type="protein sequence ID" value="QSG01714.1"/>
    <property type="molecule type" value="Genomic_DNA"/>
</dbReference>
<evidence type="ECO:0000313" key="11">
    <source>
        <dbReference type="Proteomes" id="UP000663586"/>
    </source>
</evidence>
<evidence type="ECO:0000256" key="7">
    <source>
        <dbReference type="PIRNR" id="PIRNR000124"/>
    </source>
</evidence>
<dbReference type="GeneID" id="70683866"/>
<feature type="region of interest" description="Disordered" evidence="8">
    <location>
        <begin position="428"/>
        <end position="453"/>
    </location>
</feature>
<dbReference type="EC" id="1.1.1.336" evidence="1"/>
<sequence length="453" mass="48492">MSQVRDRIISGDATIAVIGLGYVGLPLACHFSEAGFRVIGFDIDLDRVQQLREGSSYIEDVSDDALEAALDHGFEPTTYPNGLEEADAFVMAVPTGVEGGEPDMSAVQKATKSVATHAPNRQTLVVCCSTVYPGATDEVVRETLREGDRTPGDDTLVAFAPERINPGGAYDFHEIPLVVGADSDTERAAAVTLFESVVDETVPVQSTISAELTKVLENTYRMVNIAMVNELARHAEETEIDVWEAIEAAGTKPFGFQAFTPGPGVGGHCIPVDPQFLTWKGRESGVPLELVEQAHSINESMPSHVVDTVDTAFAARDTPLEDSSLAVLGVSYKPNIGDLRNSPALAICEQLHERGVDLTVVDPLVDEIDLAGQSVVPEDEVSAGEIASANGVLLLVDHDAFTYDDIEQASIVFDTQDALPDDVSTTVLTLGEGKGRPERVQKPPLTSELPRQD</sequence>